<proteinExistence type="predicted"/>
<name>A0A7W6WDF7_9HYPH</name>
<reference evidence="1 2" key="1">
    <citation type="submission" date="2020-08" db="EMBL/GenBank/DDBJ databases">
        <title>Genomic Encyclopedia of Type Strains, Phase IV (KMG-V): Genome sequencing to study the core and pangenomes of soil and plant-associated prokaryotes.</title>
        <authorList>
            <person name="Whitman W."/>
        </authorList>
    </citation>
    <scope>NUCLEOTIDE SEQUENCE [LARGE SCALE GENOMIC DNA]</scope>
    <source>
        <strain evidence="1 2">SEMIA 402</strain>
    </source>
</reference>
<dbReference type="Proteomes" id="UP000533641">
    <property type="component" value="Unassembled WGS sequence"/>
</dbReference>
<sequence length="67" mass="8027">MEQVRDGNEDERRWAYREAIAEGVPEIFARRLLDPDYLEPERRIYRRRAPPRPVLAKSRSAFVFATH</sequence>
<dbReference type="AlphaFoldDB" id="A0A7W6WDF7"/>
<evidence type="ECO:0000313" key="2">
    <source>
        <dbReference type="Proteomes" id="UP000533641"/>
    </source>
</evidence>
<protein>
    <submittedName>
        <fullName evidence="1">Uncharacterized protein</fullName>
    </submittedName>
</protein>
<evidence type="ECO:0000313" key="1">
    <source>
        <dbReference type="EMBL" id="MBB4273473.1"/>
    </source>
</evidence>
<comment type="caution">
    <text evidence="1">The sequence shown here is derived from an EMBL/GenBank/DDBJ whole genome shotgun (WGS) entry which is preliminary data.</text>
</comment>
<gene>
    <name evidence="1" type="ORF">GGE12_001227</name>
</gene>
<accession>A0A7W6WDF7</accession>
<organism evidence="1 2">
    <name type="scientific">Rhizobium mongolense</name>
    <dbReference type="NCBI Taxonomy" id="57676"/>
    <lineage>
        <taxon>Bacteria</taxon>
        <taxon>Pseudomonadati</taxon>
        <taxon>Pseudomonadota</taxon>
        <taxon>Alphaproteobacteria</taxon>
        <taxon>Hyphomicrobiales</taxon>
        <taxon>Rhizobiaceae</taxon>
        <taxon>Rhizobium/Agrobacterium group</taxon>
        <taxon>Rhizobium</taxon>
    </lineage>
</organism>
<dbReference type="EMBL" id="JACIGM010000002">
    <property type="protein sequence ID" value="MBB4273473.1"/>
    <property type="molecule type" value="Genomic_DNA"/>
</dbReference>